<feature type="compositionally biased region" description="Basic and acidic residues" evidence="1">
    <location>
        <begin position="105"/>
        <end position="117"/>
    </location>
</feature>
<reference evidence="3" key="1">
    <citation type="journal article" date="2013" name="Genome Announc.">
        <title>Draft genome sequence of the grapevine dieback fungus Eutypa lata UCR-EL1.</title>
        <authorList>
            <person name="Blanco-Ulate B."/>
            <person name="Rolshausen P.E."/>
            <person name="Cantu D."/>
        </authorList>
    </citation>
    <scope>NUCLEOTIDE SEQUENCE [LARGE SCALE GENOMIC DNA]</scope>
    <source>
        <strain evidence="3">UCR-EL1</strain>
    </source>
</reference>
<feature type="compositionally biased region" description="Basic residues" evidence="1">
    <location>
        <begin position="220"/>
        <end position="242"/>
    </location>
</feature>
<gene>
    <name evidence="2" type="ORF">UCREL1_11346</name>
</gene>
<dbReference type="AlphaFoldDB" id="M7SC12"/>
<evidence type="ECO:0000256" key="1">
    <source>
        <dbReference type="SAM" id="MobiDB-lite"/>
    </source>
</evidence>
<feature type="compositionally biased region" description="Acidic residues" evidence="1">
    <location>
        <begin position="289"/>
        <end position="318"/>
    </location>
</feature>
<sequence length="572" mass="60831">MVPPLRATTTQTRRGNRSGYVEHDDFEGLPVRQWRQEWVNIVPPPPPDTTQKNDIWAHELPHGMPKDANLLPQHTQDLLRAARSGRLYKRPLPTEEEEGDADATLPEKPEKKEEDSSTKGYQVKVWKQIPRNAEGPTISHLAKRRKGTVILSATLPAGAVSGPSITKATVRRVDAAGNSYVQEITLQQGQSVDGEIISTTVVPAPAAAANVEATAAATPVRRRPPPPKRKAKGPGRGRRKKLPLPLNAQPETSVPTANSNANGSKPEDVRIADLKQEGDNDETKTQDSEMADDDDGDEGEDDGDEGEEGDEGDDDDGDARDGENRESMGIESETKIDHPMDATPITDQPGLPAPDSTLMVPSATQETEAEPTQHLQDPVPVMDTQDVNQLSTSNDAPLVEATGFEDGVEASLSNDLETQPTDGADAAPTDQAVNTELNAAPVESVADPIPAPVHSVETDATNLPQEPIPQPIENLAPAEPEPASVPAPASIDTQPADLGSLKAAEEPEPESPDLFSGLEAALNQQGEPKELPPNDAPPISAADENTSAPIPVAEAPAESEAQQQAEDKSGDV</sequence>
<accession>M7SC12</accession>
<dbReference type="Proteomes" id="UP000012174">
    <property type="component" value="Unassembled WGS sequence"/>
</dbReference>
<feature type="compositionally biased region" description="Polar residues" evidence="1">
    <location>
        <begin position="249"/>
        <end position="263"/>
    </location>
</feature>
<dbReference type="HOGENOM" id="CLU_476507_0_0_1"/>
<dbReference type="KEGG" id="ela:UCREL1_11346"/>
<feature type="region of interest" description="Disordered" evidence="1">
    <location>
        <begin position="205"/>
        <end position="572"/>
    </location>
</feature>
<dbReference type="EMBL" id="KB707565">
    <property type="protein sequence ID" value="EMR61718.1"/>
    <property type="molecule type" value="Genomic_DNA"/>
</dbReference>
<dbReference type="eggNOG" id="ENOG502S36A">
    <property type="taxonomic scope" value="Eukaryota"/>
</dbReference>
<feature type="compositionally biased region" description="Polar residues" evidence="1">
    <location>
        <begin position="411"/>
        <end position="421"/>
    </location>
</feature>
<name>M7SC12_EUTLA</name>
<dbReference type="OrthoDB" id="275715at2759"/>
<evidence type="ECO:0000313" key="2">
    <source>
        <dbReference type="EMBL" id="EMR61718.1"/>
    </source>
</evidence>
<evidence type="ECO:0000313" key="3">
    <source>
        <dbReference type="Proteomes" id="UP000012174"/>
    </source>
</evidence>
<feature type="compositionally biased region" description="Low complexity" evidence="1">
    <location>
        <begin position="205"/>
        <end position="219"/>
    </location>
</feature>
<organism evidence="2 3">
    <name type="scientific">Eutypa lata (strain UCR-EL1)</name>
    <name type="common">Grapevine dieback disease fungus</name>
    <name type="synonym">Eutypa armeniacae</name>
    <dbReference type="NCBI Taxonomy" id="1287681"/>
    <lineage>
        <taxon>Eukaryota</taxon>
        <taxon>Fungi</taxon>
        <taxon>Dikarya</taxon>
        <taxon>Ascomycota</taxon>
        <taxon>Pezizomycotina</taxon>
        <taxon>Sordariomycetes</taxon>
        <taxon>Xylariomycetidae</taxon>
        <taxon>Xylariales</taxon>
        <taxon>Diatrypaceae</taxon>
        <taxon>Eutypa</taxon>
    </lineage>
</organism>
<feature type="region of interest" description="Disordered" evidence="1">
    <location>
        <begin position="88"/>
        <end position="121"/>
    </location>
</feature>
<dbReference type="STRING" id="1287681.M7SC12"/>
<feature type="region of interest" description="Disordered" evidence="1">
    <location>
        <begin position="1"/>
        <end position="24"/>
    </location>
</feature>
<feature type="compositionally biased region" description="Basic and acidic residues" evidence="1">
    <location>
        <begin position="265"/>
        <end position="287"/>
    </location>
</feature>
<keyword evidence="3" id="KW-1185">Reference proteome</keyword>
<protein>
    <submittedName>
        <fullName evidence="2">Putative apopolysialoglyco-like protein</fullName>
    </submittedName>
</protein>
<feature type="compositionally biased region" description="Low complexity" evidence="1">
    <location>
        <begin position="548"/>
        <end position="564"/>
    </location>
</feature>
<proteinExistence type="predicted"/>
<feature type="compositionally biased region" description="Polar residues" evidence="1">
    <location>
        <begin position="385"/>
        <end position="395"/>
    </location>
</feature>
<feature type="compositionally biased region" description="Basic and acidic residues" evidence="1">
    <location>
        <begin position="319"/>
        <end position="340"/>
    </location>
</feature>
<dbReference type="OMA" id="PMPRDSQ"/>